<keyword evidence="10" id="KW-1003">Cell membrane</keyword>
<evidence type="ECO:0000313" key="39">
    <source>
        <dbReference type="Proteomes" id="UP000694397"/>
    </source>
</evidence>
<evidence type="ECO:0000256" key="29">
    <source>
        <dbReference type="ARBA" id="ARBA00060618"/>
    </source>
</evidence>
<evidence type="ECO:0000256" key="13">
    <source>
        <dbReference type="ARBA" id="ARBA00022553"/>
    </source>
</evidence>
<evidence type="ECO:0000256" key="6">
    <source>
        <dbReference type="ARBA" id="ARBA00004556"/>
    </source>
</evidence>
<dbReference type="InterPro" id="IPR002083">
    <property type="entry name" value="MATH/TRAF_dom"/>
</dbReference>
<dbReference type="InterPro" id="IPR001841">
    <property type="entry name" value="Znf_RING"/>
</dbReference>
<feature type="domain" description="TRAF-type" evidence="37">
    <location>
        <begin position="237"/>
        <end position="289"/>
    </location>
</feature>
<dbReference type="InterPro" id="IPR001293">
    <property type="entry name" value="Znf_TRAF"/>
</dbReference>
<dbReference type="GO" id="GO:0031625">
    <property type="term" value="F:ubiquitin protein ligase binding"/>
    <property type="evidence" value="ECO:0007669"/>
    <property type="project" value="TreeGrafter"/>
</dbReference>
<evidence type="ECO:0000256" key="26">
    <source>
        <dbReference type="ARBA" id="ARBA00023136"/>
    </source>
</evidence>
<evidence type="ECO:0000256" key="24">
    <source>
        <dbReference type="ARBA" id="ARBA00022949"/>
    </source>
</evidence>
<dbReference type="SUPFAM" id="SSF57850">
    <property type="entry name" value="RING/U-box"/>
    <property type="match status" value="1"/>
</dbReference>
<dbReference type="InterPro" id="IPR013083">
    <property type="entry name" value="Znf_RING/FYVE/PHD"/>
</dbReference>
<dbReference type="SMART" id="SM00061">
    <property type="entry name" value="MATH"/>
    <property type="match status" value="1"/>
</dbReference>
<evidence type="ECO:0000259" key="36">
    <source>
        <dbReference type="PROSITE" id="PS50144"/>
    </source>
</evidence>
<dbReference type="PROSITE" id="PS50145">
    <property type="entry name" value="ZF_TRAF"/>
    <property type="match status" value="3"/>
</dbReference>
<dbReference type="FunFam" id="3.30.40.10:FF:000610">
    <property type="entry name" value="TNF receptor-associated factor"/>
    <property type="match status" value="1"/>
</dbReference>
<dbReference type="GO" id="GO:0005856">
    <property type="term" value="C:cytoskeleton"/>
    <property type="evidence" value="ECO:0007669"/>
    <property type="project" value="UniProtKB-SubCell"/>
</dbReference>
<dbReference type="SMART" id="SM00184">
    <property type="entry name" value="RING"/>
    <property type="match status" value="1"/>
</dbReference>
<comment type="subcellular location">
    <subcellularLocation>
        <location evidence="5">Cell junction</location>
        <location evidence="5">Tight junction</location>
    </subcellularLocation>
    <subcellularLocation>
        <location evidence="4">Cell membrane</location>
        <topology evidence="4">Peripheral membrane protein</topology>
        <orientation evidence="4">Cytoplasmic side</orientation>
    </subcellularLocation>
    <subcellularLocation>
        <location evidence="3">Cytoplasm</location>
        <location evidence="3">Cytoskeleton</location>
    </subcellularLocation>
    <subcellularLocation>
        <location evidence="6">Cytoplasm</location>
        <location evidence="6">Perinuclear region</location>
    </subcellularLocation>
    <subcellularLocation>
        <location evidence="2">Nucleus</location>
    </subcellularLocation>
</comment>
<dbReference type="GO" id="GO:0048471">
    <property type="term" value="C:perinuclear region of cytoplasm"/>
    <property type="evidence" value="ECO:0007669"/>
    <property type="project" value="UniProtKB-SubCell"/>
</dbReference>
<feature type="domain" description="MATH" evidence="36">
    <location>
        <begin position="442"/>
        <end position="602"/>
    </location>
</feature>
<dbReference type="Pfam" id="PF21355">
    <property type="entry name" value="TRAF-mep_MATH"/>
    <property type="match status" value="1"/>
</dbReference>
<keyword evidence="14" id="KW-0399">Innate immunity</keyword>
<dbReference type="GeneTree" id="ENSGT00940000158628"/>
<keyword evidence="22" id="KW-0832">Ubl conjugation</keyword>
<keyword evidence="23" id="KW-0391">Immunity</keyword>
<gene>
    <name evidence="38" type="primary">TRAF4</name>
    <name evidence="38" type="synonym">LOC108921171</name>
</gene>
<evidence type="ECO:0000256" key="9">
    <source>
        <dbReference type="ARBA" id="ARBA00022473"/>
    </source>
</evidence>
<dbReference type="FunFam" id="2.60.210.10:FF:000007">
    <property type="entry name" value="TNF receptor-associated factor"/>
    <property type="match status" value="1"/>
</dbReference>
<evidence type="ECO:0000256" key="4">
    <source>
        <dbReference type="ARBA" id="ARBA00004413"/>
    </source>
</evidence>
<keyword evidence="18" id="KW-0677">Repeat</keyword>
<dbReference type="InterPro" id="IPR037307">
    <property type="entry name" value="TRAF4_MATH"/>
</dbReference>
<organism evidence="38 39">
    <name type="scientific">Scleropages formosus</name>
    <name type="common">Asian bonytongue</name>
    <name type="synonym">Osteoglossum formosum</name>
    <dbReference type="NCBI Taxonomy" id="113540"/>
    <lineage>
        <taxon>Eukaryota</taxon>
        <taxon>Metazoa</taxon>
        <taxon>Chordata</taxon>
        <taxon>Craniata</taxon>
        <taxon>Vertebrata</taxon>
        <taxon>Euteleostomi</taxon>
        <taxon>Actinopterygii</taxon>
        <taxon>Neopterygii</taxon>
        <taxon>Teleostei</taxon>
        <taxon>Osteoglossocephala</taxon>
        <taxon>Osteoglossomorpha</taxon>
        <taxon>Osteoglossiformes</taxon>
        <taxon>Osteoglossidae</taxon>
        <taxon>Scleropages</taxon>
    </lineage>
</organism>
<protein>
    <recommendedName>
        <fullName evidence="32">TNF receptor-associated factor 4</fullName>
        <ecNumber evidence="7">2.3.2.27</ecNumber>
    </recommendedName>
</protein>
<dbReference type="InterPro" id="IPR049342">
    <property type="entry name" value="TRAF1-6_MATH_dom"/>
</dbReference>
<keyword evidence="15" id="KW-0808">Transferase</keyword>
<evidence type="ECO:0000256" key="10">
    <source>
        <dbReference type="ARBA" id="ARBA00022475"/>
    </source>
</evidence>
<dbReference type="CDD" id="cd16641">
    <property type="entry name" value="mRING-HC-C3HC3D_TRAF4"/>
    <property type="match status" value="1"/>
</dbReference>
<reference evidence="38 39" key="1">
    <citation type="submission" date="2019-04" db="EMBL/GenBank/DDBJ databases">
        <authorList>
            <consortium name="Wellcome Sanger Institute Data Sharing"/>
        </authorList>
    </citation>
    <scope>NUCLEOTIDE SEQUENCE [LARGE SCALE GENOMIC DNA]</scope>
</reference>
<evidence type="ECO:0000259" key="37">
    <source>
        <dbReference type="PROSITE" id="PS50145"/>
    </source>
</evidence>
<dbReference type="PROSITE" id="PS50144">
    <property type="entry name" value="MATH"/>
    <property type="match status" value="1"/>
</dbReference>
<evidence type="ECO:0000256" key="14">
    <source>
        <dbReference type="ARBA" id="ARBA00022588"/>
    </source>
</evidence>
<dbReference type="InterPro" id="IPR018957">
    <property type="entry name" value="Znf_C3HC4_RING-type"/>
</dbReference>
<evidence type="ECO:0000256" key="33">
    <source>
        <dbReference type="PROSITE-ProRule" id="PRU00207"/>
    </source>
</evidence>
<keyword evidence="8" id="KW-0796">Tight junction</keyword>
<dbReference type="PROSITE" id="PS00518">
    <property type="entry name" value="ZF_RING_1"/>
    <property type="match status" value="1"/>
</dbReference>
<evidence type="ECO:0000256" key="5">
    <source>
        <dbReference type="ARBA" id="ARBA00004435"/>
    </source>
</evidence>
<evidence type="ECO:0000256" key="31">
    <source>
        <dbReference type="ARBA" id="ARBA00062519"/>
    </source>
</evidence>
<evidence type="ECO:0000256" key="19">
    <source>
        <dbReference type="ARBA" id="ARBA00022771"/>
    </source>
</evidence>
<dbReference type="GO" id="GO:0061630">
    <property type="term" value="F:ubiquitin protein ligase activity"/>
    <property type="evidence" value="ECO:0007669"/>
    <property type="project" value="UniProtKB-EC"/>
</dbReference>
<comment type="catalytic activity">
    <reaction evidence="1">
        <text>S-ubiquitinyl-[E2 ubiquitin-conjugating enzyme]-L-cysteine + [acceptor protein]-L-lysine = [E2 ubiquitin-conjugating enzyme]-L-cysteine + N(6)-ubiquitinyl-[acceptor protein]-L-lysine.</text>
        <dbReference type="EC" id="2.3.2.27"/>
    </reaction>
</comment>
<dbReference type="GO" id="GO:0005923">
    <property type="term" value="C:bicellular tight junction"/>
    <property type="evidence" value="ECO:0007669"/>
    <property type="project" value="UniProtKB-SubCell"/>
</dbReference>
<keyword evidence="9" id="KW-0217">Developmental protein</keyword>
<dbReference type="Gene3D" id="2.60.210.10">
    <property type="entry name" value="Apoptosis, Tumor Necrosis Factor Receptor Associated Protein 2, Chain A"/>
    <property type="match status" value="1"/>
</dbReference>
<feature type="region of interest" description="Disordered" evidence="34">
    <location>
        <begin position="538"/>
        <end position="569"/>
    </location>
</feature>
<evidence type="ECO:0000256" key="20">
    <source>
        <dbReference type="ARBA" id="ARBA00022786"/>
    </source>
</evidence>
<evidence type="ECO:0000256" key="1">
    <source>
        <dbReference type="ARBA" id="ARBA00000900"/>
    </source>
</evidence>
<evidence type="ECO:0000256" key="18">
    <source>
        <dbReference type="ARBA" id="ARBA00022737"/>
    </source>
</evidence>
<dbReference type="FunFam" id="3.30.40.10:FF:000381">
    <property type="entry name" value="TNF receptor-associated factor"/>
    <property type="match status" value="1"/>
</dbReference>
<evidence type="ECO:0000256" key="25">
    <source>
        <dbReference type="ARBA" id="ARBA00023054"/>
    </source>
</evidence>
<dbReference type="EC" id="2.3.2.27" evidence="7"/>
<evidence type="ECO:0000256" key="11">
    <source>
        <dbReference type="ARBA" id="ARBA00022490"/>
    </source>
</evidence>
<evidence type="ECO:0000256" key="8">
    <source>
        <dbReference type="ARBA" id="ARBA00022427"/>
    </source>
</evidence>
<reference evidence="38" key="3">
    <citation type="submission" date="2025-09" db="UniProtKB">
        <authorList>
            <consortium name="Ensembl"/>
        </authorList>
    </citation>
    <scope>IDENTIFICATION</scope>
</reference>
<keyword evidence="20" id="KW-0833">Ubl conjugation pathway</keyword>
<keyword evidence="21 33" id="KW-0862">Zinc</keyword>
<evidence type="ECO:0000256" key="16">
    <source>
        <dbReference type="ARBA" id="ARBA00022703"/>
    </source>
</evidence>
<keyword evidence="24" id="KW-0965">Cell junction</keyword>
<comment type="subunit">
    <text evidence="31">Homotrimer. Interacts with LTBR/TNFRSF3, NGFR/TNFRSF16, RPS6KB1 and TGFB1I1. Interacts with SMURF1. Interacts (via TRAF domain) with MAP3K4 (via kinase domain). Interacts with NCF1, TICAM1, IRAK1 and TRAF6, and is probably part of a complex containing TRAF4, NCF1, TICAM1, IRAK1 and TRAF6. Interacts (via MATH domain) with GP6 and GP1BB. Interacts with EGFR (via C-terminal region); this interaction promotes the formation of EGFR asymmetric dimers. Interacts with PKM; this interaction promotes PKM kinase activity.</text>
</comment>
<dbReference type="InterPro" id="IPR017907">
    <property type="entry name" value="Znf_RING_CS"/>
</dbReference>
<comment type="pathway">
    <text evidence="29">Protein degradation; proteasomal ubiquitin-dependent pathway.</text>
</comment>
<evidence type="ECO:0000259" key="35">
    <source>
        <dbReference type="PROSITE" id="PS50089"/>
    </source>
</evidence>
<dbReference type="FunFam" id="3.30.40.10:FF:000508">
    <property type="entry name" value="TNF receptor-associated factor"/>
    <property type="match status" value="1"/>
</dbReference>
<comment type="similarity">
    <text evidence="30">Belongs to the TNF receptor-associated factor family. B subfamily.</text>
</comment>
<keyword evidence="11" id="KW-0963">Cytoplasm</keyword>
<evidence type="ECO:0000256" key="30">
    <source>
        <dbReference type="ARBA" id="ARBA00061230"/>
    </source>
</evidence>
<dbReference type="OrthoDB" id="5574452at2759"/>
<dbReference type="GO" id="GO:0005164">
    <property type="term" value="F:tumor necrosis factor receptor binding"/>
    <property type="evidence" value="ECO:0007669"/>
    <property type="project" value="TreeGrafter"/>
</dbReference>
<dbReference type="SUPFAM" id="SSF49599">
    <property type="entry name" value="TRAF domain-like"/>
    <property type="match status" value="3"/>
</dbReference>
<dbReference type="Proteomes" id="UP000694397">
    <property type="component" value="Chromosome 4"/>
</dbReference>
<dbReference type="GO" id="GO:0008270">
    <property type="term" value="F:zinc ion binding"/>
    <property type="evidence" value="ECO:0007669"/>
    <property type="project" value="UniProtKB-KW"/>
</dbReference>
<keyword evidence="26" id="KW-0472">Membrane</keyword>
<name>A0A8D0CG56_SCLFO</name>
<dbReference type="GO" id="GO:0045087">
    <property type="term" value="P:innate immune response"/>
    <property type="evidence" value="ECO:0007669"/>
    <property type="project" value="UniProtKB-KW"/>
</dbReference>
<evidence type="ECO:0000256" key="7">
    <source>
        <dbReference type="ARBA" id="ARBA00012483"/>
    </source>
</evidence>
<feature type="zinc finger region" description="TRAF-type" evidence="33">
    <location>
        <begin position="291"/>
        <end position="343"/>
    </location>
</feature>
<dbReference type="PROSITE" id="PS50089">
    <property type="entry name" value="ZF_RING_2"/>
    <property type="match status" value="1"/>
</dbReference>
<evidence type="ECO:0000256" key="22">
    <source>
        <dbReference type="ARBA" id="ARBA00022843"/>
    </source>
</evidence>
<feature type="zinc finger region" description="TRAF-type" evidence="33">
    <location>
        <begin position="237"/>
        <end position="289"/>
    </location>
</feature>
<dbReference type="GO" id="GO:0046330">
    <property type="term" value="P:positive regulation of JNK cascade"/>
    <property type="evidence" value="ECO:0007669"/>
    <property type="project" value="InterPro"/>
</dbReference>
<evidence type="ECO:0000256" key="12">
    <source>
        <dbReference type="ARBA" id="ARBA00022499"/>
    </source>
</evidence>
<evidence type="ECO:0000256" key="23">
    <source>
        <dbReference type="ARBA" id="ARBA00022859"/>
    </source>
</evidence>
<feature type="zinc finger region" description="TRAF-type" evidence="33">
    <location>
        <begin position="345"/>
        <end position="401"/>
    </location>
</feature>
<evidence type="ECO:0000256" key="34">
    <source>
        <dbReference type="SAM" id="MobiDB-lite"/>
    </source>
</evidence>
<feature type="domain" description="RING-type" evidence="35">
    <location>
        <begin position="153"/>
        <end position="193"/>
    </location>
</feature>
<dbReference type="AlphaFoldDB" id="A0A8D0CG56"/>
<accession>A0A8D0CG56</accession>
<keyword evidence="16" id="KW-0053">Apoptosis</keyword>
<keyword evidence="27" id="KW-0206">Cytoskeleton</keyword>
<evidence type="ECO:0000256" key="21">
    <source>
        <dbReference type="ARBA" id="ARBA00022833"/>
    </source>
</evidence>
<dbReference type="Gene3D" id="3.30.40.10">
    <property type="entry name" value="Zinc/RING finger domain, C3HC4 (zinc finger)"/>
    <property type="match status" value="4"/>
</dbReference>
<evidence type="ECO:0000313" key="38">
    <source>
        <dbReference type="Ensembl" id="ENSSFOP00015067905.1"/>
    </source>
</evidence>
<evidence type="ECO:0000256" key="15">
    <source>
        <dbReference type="ARBA" id="ARBA00022679"/>
    </source>
</evidence>
<proteinExistence type="inferred from homology"/>
<evidence type="ECO:0000256" key="3">
    <source>
        <dbReference type="ARBA" id="ARBA00004245"/>
    </source>
</evidence>
<dbReference type="GO" id="GO:0005634">
    <property type="term" value="C:nucleus"/>
    <property type="evidence" value="ECO:0007669"/>
    <property type="project" value="UniProtKB-SubCell"/>
</dbReference>
<keyword evidence="17 33" id="KW-0479">Metal-binding</keyword>
<dbReference type="InterPro" id="IPR008974">
    <property type="entry name" value="TRAF-like"/>
</dbReference>
<feature type="domain" description="TRAF-type" evidence="37">
    <location>
        <begin position="291"/>
        <end position="343"/>
    </location>
</feature>
<dbReference type="GO" id="GO:0006915">
    <property type="term" value="P:apoptotic process"/>
    <property type="evidence" value="ECO:0007669"/>
    <property type="project" value="UniProtKB-KW"/>
</dbReference>
<reference evidence="38" key="2">
    <citation type="submission" date="2025-08" db="UniProtKB">
        <authorList>
            <consortium name="Ensembl"/>
        </authorList>
    </citation>
    <scope>IDENTIFICATION</scope>
</reference>
<dbReference type="PANTHER" id="PTHR10131:SF94">
    <property type="entry name" value="TNF RECEPTOR-ASSOCIATED FACTOR 4"/>
    <property type="match status" value="1"/>
</dbReference>
<dbReference type="Pfam" id="PF00097">
    <property type="entry name" value="zf-C3HC4"/>
    <property type="match status" value="1"/>
</dbReference>
<dbReference type="Ensembl" id="ENSSFOT00015063849.1">
    <property type="protein sequence ID" value="ENSSFOP00015067905.1"/>
    <property type="gene ID" value="ENSSFOG00015024911.1"/>
</dbReference>
<sequence>MGSLLLVKRAACLSPLEGGFCKLQLCTAPSAGASSYFKEGPYVCACVCGSRAIRPESPASPRHRQRETQSACPSVRGSVVTAHSQPNSDSDLLVLLVFFFFLKQRGRFLLHSRRCLLFWRLSSGSLRVVCRAPSAMPGFDYKFLEKPKRRFQCPLCSKTMREPVQVSTCGHRFCDTCLQEFLSEGVFKCPEDQLPLDYAKIYPDPELEQQILGLTIRCIHSEEGCRWTGQVKQLQGHFSTCAYNVIPCPNRCLAKLTRRDLPGHLQHDCSKRRMRCEHCAGDFTGQAYEDHQGTCPQESVYCENKCGARMLRRLLTQHSATECPKRTQPCRHCGKEFVWDTLQNHQFHCPRFPVPCPRKCGVVSVAREDLAAHMRDGCGSILVLCPFREAGCKHRCSKVAMGHHLENMAKAHLTLMCGLVSRQRQEILELRRQVEELSSGRVGTLVWKLCDYTRRLAEARQRGNLECLSPAFYSHRYGYRLQASAFLDGNGSGEGTHLSVYIRVLPGEYDSLLEWPFPCRVTFSLLDQSDPSISKPQHITETFSPDPNWKNFQRPQAGGSRASRDSMDESTLGFGYPKFISHEEIRKRNYIRDDAIFLKVSIELPQKIIA</sequence>
<dbReference type="GO" id="GO:0005886">
    <property type="term" value="C:plasma membrane"/>
    <property type="evidence" value="ECO:0007669"/>
    <property type="project" value="UniProtKB-SubCell"/>
</dbReference>
<evidence type="ECO:0000256" key="28">
    <source>
        <dbReference type="ARBA" id="ARBA00023242"/>
    </source>
</evidence>
<evidence type="ECO:0000256" key="2">
    <source>
        <dbReference type="ARBA" id="ARBA00004123"/>
    </source>
</evidence>
<dbReference type="GO" id="GO:0043122">
    <property type="term" value="P:regulation of canonical NF-kappaB signal transduction"/>
    <property type="evidence" value="ECO:0007669"/>
    <property type="project" value="TreeGrafter"/>
</dbReference>
<keyword evidence="25" id="KW-0175">Coiled coil</keyword>
<feature type="domain" description="TRAF-type" evidence="37">
    <location>
        <begin position="345"/>
        <end position="401"/>
    </location>
</feature>
<keyword evidence="19 33" id="KW-0863">Zinc-finger</keyword>
<keyword evidence="12" id="KW-1017">Isopeptide bond</keyword>
<feature type="compositionally biased region" description="Polar residues" evidence="34">
    <location>
        <begin position="538"/>
        <end position="554"/>
    </location>
</feature>
<keyword evidence="39" id="KW-1185">Reference proteome</keyword>
<dbReference type="Pfam" id="PF02176">
    <property type="entry name" value="zf-TRAF"/>
    <property type="match status" value="2"/>
</dbReference>
<dbReference type="CDD" id="cd03781">
    <property type="entry name" value="MATH_TRAF4"/>
    <property type="match status" value="1"/>
</dbReference>
<dbReference type="PANTHER" id="PTHR10131">
    <property type="entry name" value="TNF RECEPTOR ASSOCIATED FACTOR"/>
    <property type="match status" value="1"/>
</dbReference>
<evidence type="ECO:0000256" key="17">
    <source>
        <dbReference type="ARBA" id="ARBA00022723"/>
    </source>
</evidence>
<evidence type="ECO:0000256" key="32">
    <source>
        <dbReference type="ARBA" id="ARBA00072831"/>
    </source>
</evidence>
<evidence type="ECO:0000256" key="27">
    <source>
        <dbReference type="ARBA" id="ARBA00023212"/>
    </source>
</evidence>
<keyword evidence="28" id="KW-0539">Nucleus</keyword>
<keyword evidence="13" id="KW-0597">Phosphoprotein</keyword>